<reference evidence="8" key="1">
    <citation type="journal article" date="2019" name="Int. J. Syst. Evol. Microbiol.">
        <title>The Global Catalogue of Microorganisms (GCM) 10K type strain sequencing project: providing services to taxonomists for standard genome sequencing and annotation.</title>
        <authorList>
            <consortium name="The Broad Institute Genomics Platform"/>
            <consortium name="The Broad Institute Genome Sequencing Center for Infectious Disease"/>
            <person name="Wu L."/>
            <person name="Ma J."/>
        </authorList>
    </citation>
    <scope>NUCLEOTIDE SEQUENCE [LARGE SCALE GENOMIC DNA]</scope>
    <source>
        <strain evidence="8">CCUG 59189</strain>
    </source>
</reference>
<gene>
    <name evidence="7" type="ORF">ACFQ3W_11250</name>
</gene>
<comment type="caution">
    <text evidence="7">The sequence shown here is derived from an EMBL/GenBank/DDBJ whole genome shotgun (WGS) entry which is preliminary data.</text>
</comment>
<dbReference type="RefSeq" id="WP_379319313.1">
    <property type="nucleotide sequence ID" value="NZ_JBHTLM010000006.1"/>
</dbReference>
<keyword evidence="8" id="KW-1185">Reference proteome</keyword>
<keyword evidence="5" id="KW-0720">Serine protease</keyword>
<evidence type="ECO:0000256" key="6">
    <source>
        <dbReference type="RuleBase" id="RU003567"/>
    </source>
</evidence>
<dbReference type="CDD" id="cd07016">
    <property type="entry name" value="S14_ClpP_1"/>
    <property type="match status" value="1"/>
</dbReference>
<keyword evidence="2" id="KW-0963">Cytoplasm</keyword>
<accession>A0ABW3RWK0</accession>
<dbReference type="PANTHER" id="PTHR10381">
    <property type="entry name" value="ATP-DEPENDENT CLP PROTEASE PROTEOLYTIC SUBUNIT"/>
    <property type="match status" value="1"/>
</dbReference>
<evidence type="ECO:0000256" key="4">
    <source>
        <dbReference type="ARBA" id="ARBA00022801"/>
    </source>
</evidence>
<dbReference type="GO" id="GO:0008233">
    <property type="term" value="F:peptidase activity"/>
    <property type="evidence" value="ECO:0007669"/>
    <property type="project" value="UniProtKB-KW"/>
</dbReference>
<protein>
    <recommendedName>
        <fullName evidence="6">ATP-dependent Clp protease proteolytic subunit</fullName>
    </recommendedName>
</protein>
<sequence>MALVKIKGVIVPNDSKWIYEWFEIDATSPNDVTKSLEAANGENVDVEINSPGGSVYDGSEIYTALKSYPGRVNVKIVGVAASAASVIAMAGDHVQISPTAQIMIHNVSTNAGGDYRDLEHEAAVLKNYNKSIANAYILKTGLSQDELLSLMDQETWLNAQQAKEKGFADEVMFDTGNQLVASLNQSQMLPPAVIEKIRNTIKNPLSSRKNTENKTDIFARQQTRLNLLKLKGDEM</sequence>
<evidence type="ECO:0000256" key="1">
    <source>
        <dbReference type="ARBA" id="ARBA00007039"/>
    </source>
</evidence>
<dbReference type="GO" id="GO:0006508">
    <property type="term" value="P:proteolysis"/>
    <property type="evidence" value="ECO:0007669"/>
    <property type="project" value="UniProtKB-KW"/>
</dbReference>
<dbReference type="PANTHER" id="PTHR10381:SF70">
    <property type="entry name" value="ATP-DEPENDENT CLP PROTEASE PROTEOLYTIC SUBUNIT"/>
    <property type="match status" value="1"/>
</dbReference>
<dbReference type="Gene3D" id="3.90.226.10">
    <property type="entry name" value="2-enoyl-CoA Hydratase, Chain A, domain 1"/>
    <property type="match status" value="1"/>
</dbReference>
<evidence type="ECO:0000256" key="2">
    <source>
        <dbReference type="ARBA" id="ARBA00022490"/>
    </source>
</evidence>
<dbReference type="Proteomes" id="UP001597262">
    <property type="component" value="Unassembled WGS sequence"/>
</dbReference>
<dbReference type="EMBL" id="JBHTLM010000006">
    <property type="protein sequence ID" value="MFD1176872.1"/>
    <property type="molecule type" value="Genomic_DNA"/>
</dbReference>
<dbReference type="InterPro" id="IPR001907">
    <property type="entry name" value="ClpP"/>
</dbReference>
<dbReference type="NCBIfam" id="NF045542">
    <property type="entry name" value="Clp_rel_HeadMat"/>
    <property type="match status" value="1"/>
</dbReference>
<organism evidence="7 8">
    <name type="scientific">Paenibacillus puldeungensis</name>
    <dbReference type="NCBI Taxonomy" id="696536"/>
    <lineage>
        <taxon>Bacteria</taxon>
        <taxon>Bacillati</taxon>
        <taxon>Bacillota</taxon>
        <taxon>Bacilli</taxon>
        <taxon>Bacillales</taxon>
        <taxon>Paenibacillaceae</taxon>
        <taxon>Paenibacillus</taxon>
    </lineage>
</organism>
<dbReference type="InterPro" id="IPR029045">
    <property type="entry name" value="ClpP/crotonase-like_dom_sf"/>
</dbReference>
<keyword evidence="3 7" id="KW-0645">Protease</keyword>
<evidence type="ECO:0000256" key="5">
    <source>
        <dbReference type="ARBA" id="ARBA00022825"/>
    </source>
</evidence>
<keyword evidence="4 7" id="KW-0378">Hydrolase</keyword>
<proteinExistence type="inferred from homology"/>
<evidence type="ECO:0000313" key="7">
    <source>
        <dbReference type="EMBL" id="MFD1176872.1"/>
    </source>
</evidence>
<comment type="similarity">
    <text evidence="1 6">Belongs to the peptidase S14 family.</text>
</comment>
<evidence type="ECO:0000256" key="3">
    <source>
        <dbReference type="ARBA" id="ARBA00022670"/>
    </source>
</evidence>
<name>A0ABW3RWK0_9BACL</name>
<evidence type="ECO:0000313" key="8">
    <source>
        <dbReference type="Proteomes" id="UP001597262"/>
    </source>
</evidence>
<dbReference type="PRINTS" id="PR00127">
    <property type="entry name" value="CLPPROTEASEP"/>
</dbReference>
<dbReference type="Pfam" id="PF00574">
    <property type="entry name" value="CLP_protease"/>
    <property type="match status" value="1"/>
</dbReference>
<dbReference type="SUPFAM" id="SSF52096">
    <property type="entry name" value="ClpP/crotonase"/>
    <property type="match status" value="1"/>
</dbReference>
<dbReference type="InterPro" id="IPR023562">
    <property type="entry name" value="ClpP/TepA"/>
</dbReference>